<keyword evidence="2" id="KW-0238">DNA-binding</keyword>
<organism evidence="5 6">
    <name type="scientific">Bacillus carboniphilus</name>
    <dbReference type="NCBI Taxonomy" id="86663"/>
    <lineage>
        <taxon>Bacteria</taxon>
        <taxon>Bacillati</taxon>
        <taxon>Bacillota</taxon>
        <taxon>Bacilli</taxon>
        <taxon>Bacillales</taxon>
        <taxon>Bacillaceae</taxon>
        <taxon>Bacillus</taxon>
    </lineage>
</organism>
<dbReference type="InterPro" id="IPR036390">
    <property type="entry name" value="WH_DNA-bd_sf"/>
</dbReference>
<keyword evidence="6" id="KW-1185">Reference proteome</keyword>
<dbReference type="PANTHER" id="PTHR43537:SF54">
    <property type="entry name" value="TRANSCRIPTIONAL REGULATOR, GNTR FAMILY"/>
    <property type="match status" value="1"/>
</dbReference>
<keyword evidence="1" id="KW-0805">Transcription regulation</keyword>
<dbReference type="InterPro" id="IPR000524">
    <property type="entry name" value="Tscrpt_reg_HTH_GntR"/>
</dbReference>
<dbReference type="PRINTS" id="PR00035">
    <property type="entry name" value="HTHGNTR"/>
</dbReference>
<dbReference type="PROSITE" id="PS50949">
    <property type="entry name" value="HTH_GNTR"/>
    <property type="match status" value="1"/>
</dbReference>
<dbReference type="InterPro" id="IPR036388">
    <property type="entry name" value="WH-like_DNA-bd_sf"/>
</dbReference>
<evidence type="ECO:0000256" key="3">
    <source>
        <dbReference type="ARBA" id="ARBA00023163"/>
    </source>
</evidence>
<evidence type="ECO:0000259" key="4">
    <source>
        <dbReference type="PROSITE" id="PS50949"/>
    </source>
</evidence>
<feature type="domain" description="HTH gntR-type" evidence="4">
    <location>
        <begin position="7"/>
        <end position="75"/>
    </location>
</feature>
<evidence type="ECO:0000256" key="1">
    <source>
        <dbReference type="ARBA" id="ARBA00023015"/>
    </source>
</evidence>
<comment type="caution">
    <text evidence="5">The sequence shown here is derived from an EMBL/GenBank/DDBJ whole genome shotgun (WGS) entry which is preliminary data.</text>
</comment>
<dbReference type="EMBL" id="BAAADJ010000023">
    <property type="protein sequence ID" value="GAA0333201.1"/>
    <property type="molecule type" value="Genomic_DNA"/>
</dbReference>
<sequence length="199" mass="22863">MTMKPATKVYIEIVEHLRDMIAKDGFGPGDRIPSERELSEKLGFGRSSVREALRALELLGLIETRRGEGTFLRDFQEHQLVELLGTFILQDFKVQNDALECKAMIEKSCLELIFMKDKIAVISPNLTNHSSYDEMMSEIVEVADNRLLSKIWKILAGYVTSYQLEQADQQRMKSFVHAFQKSDQDEIMKAFAEMHNLSK</sequence>
<keyword evidence="3" id="KW-0804">Transcription</keyword>
<accession>A0ABN0WD06</accession>
<dbReference type="Pfam" id="PF00392">
    <property type="entry name" value="GntR"/>
    <property type="match status" value="1"/>
</dbReference>
<name>A0ABN0WD06_9BACI</name>
<dbReference type="Gene3D" id="1.10.10.10">
    <property type="entry name" value="Winged helix-like DNA-binding domain superfamily/Winged helix DNA-binding domain"/>
    <property type="match status" value="1"/>
</dbReference>
<protein>
    <submittedName>
        <fullName evidence="5">GntR family transcriptional regulator</fullName>
    </submittedName>
</protein>
<dbReference type="PANTHER" id="PTHR43537">
    <property type="entry name" value="TRANSCRIPTIONAL REGULATOR, GNTR FAMILY"/>
    <property type="match status" value="1"/>
</dbReference>
<dbReference type="CDD" id="cd07377">
    <property type="entry name" value="WHTH_GntR"/>
    <property type="match status" value="1"/>
</dbReference>
<dbReference type="SMART" id="SM00345">
    <property type="entry name" value="HTH_GNTR"/>
    <property type="match status" value="1"/>
</dbReference>
<proteinExistence type="predicted"/>
<evidence type="ECO:0000256" key="2">
    <source>
        <dbReference type="ARBA" id="ARBA00023125"/>
    </source>
</evidence>
<reference evidence="6" key="1">
    <citation type="journal article" date="2019" name="Int. J. Syst. Evol. Microbiol.">
        <title>The Global Catalogue of Microorganisms (GCM) 10K type strain sequencing project: providing services to taxonomists for standard genome sequencing and annotation.</title>
        <authorList>
            <consortium name="The Broad Institute Genomics Platform"/>
            <consortium name="The Broad Institute Genome Sequencing Center for Infectious Disease"/>
            <person name="Wu L."/>
            <person name="Ma J."/>
        </authorList>
    </citation>
    <scope>NUCLEOTIDE SEQUENCE [LARGE SCALE GENOMIC DNA]</scope>
    <source>
        <strain evidence="6">JCM 9731</strain>
    </source>
</reference>
<gene>
    <name evidence="5" type="ORF">GCM10008967_24910</name>
</gene>
<dbReference type="SUPFAM" id="SSF46785">
    <property type="entry name" value="Winged helix' DNA-binding domain"/>
    <property type="match status" value="1"/>
</dbReference>
<evidence type="ECO:0000313" key="6">
    <source>
        <dbReference type="Proteomes" id="UP001500782"/>
    </source>
</evidence>
<dbReference type="Proteomes" id="UP001500782">
    <property type="component" value="Unassembled WGS sequence"/>
</dbReference>
<evidence type="ECO:0000313" key="5">
    <source>
        <dbReference type="EMBL" id="GAA0333201.1"/>
    </source>
</evidence>